<sequence>SSEYNDSQLLFSKNLENRMCLQHKSPLELFCWTDQTHVCVSCSELNHKNHELVPLKITEIVKNSKDAAEKEKVEGFLVTAALKESAERFLKKLIKEIEDKQKTTEKEAKDFIKDLEQETSELKKQDFEDDGHQCFSSLKADPPKKNWTEVRVHPPSYEGTVERAVAELKETLWEDMKKQLQLKRVQQYAVDLTLDPDTAHPKLILSDDRKQVKHGDVWQNLPNKPKRFSTFANVLGNESFSSGRFYFEVQVKGKTDWDLGVARESVDRKGDIAPCTEYGIWAVVLRNGNEYSTGDDTTEVFDLHPGPEKVGVFVDYEEGLVSFYDVDAAALIYSFTGCCFTEKLYPYFSPFLNNGGENSAPLIIYVKYN</sequence>
<name>A0A3Q2GMW7_CYPVA</name>
<keyword evidence="8" id="KW-1185">Reference proteome</keyword>
<organism evidence="7 8">
    <name type="scientific">Cyprinodon variegatus</name>
    <name type="common">Sheepshead minnow</name>
    <dbReference type="NCBI Taxonomy" id="28743"/>
    <lineage>
        <taxon>Eukaryota</taxon>
        <taxon>Metazoa</taxon>
        <taxon>Chordata</taxon>
        <taxon>Craniata</taxon>
        <taxon>Vertebrata</taxon>
        <taxon>Euteleostomi</taxon>
        <taxon>Actinopterygii</taxon>
        <taxon>Neopterygii</taxon>
        <taxon>Teleostei</taxon>
        <taxon>Neoteleostei</taxon>
        <taxon>Acanthomorphata</taxon>
        <taxon>Ovalentaria</taxon>
        <taxon>Atherinomorphae</taxon>
        <taxon>Cyprinodontiformes</taxon>
        <taxon>Cyprinodontidae</taxon>
        <taxon>Cyprinodon</taxon>
    </lineage>
</organism>
<dbReference type="Gene3D" id="3.30.160.60">
    <property type="entry name" value="Classic Zinc Finger"/>
    <property type="match status" value="1"/>
</dbReference>
<dbReference type="GO" id="GO:0008270">
    <property type="term" value="F:zinc ion binding"/>
    <property type="evidence" value="ECO:0007669"/>
    <property type="project" value="UniProtKB-KW"/>
</dbReference>
<dbReference type="SMART" id="SM00336">
    <property type="entry name" value="BBOX"/>
    <property type="match status" value="1"/>
</dbReference>
<dbReference type="Pfam" id="PF25600">
    <property type="entry name" value="TRIM_CC"/>
    <property type="match status" value="1"/>
</dbReference>
<proteinExistence type="predicted"/>
<dbReference type="InterPro" id="IPR050143">
    <property type="entry name" value="TRIM/RBCC"/>
</dbReference>
<reference evidence="7" key="2">
    <citation type="submission" date="2025-09" db="UniProtKB">
        <authorList>
            <consortium name="Ensembl"/>
        </authorList>
    </citation>
    <scope>IDENTIFICATION</scope>
</reference>
<evidence type="ECO:0000313" key="8">
    <source>
        <dbReference type="Proteomes" id="UP000265020"/>
    </source>
</evidence>
<feature type="coiled-coil region" evidence="4">
    <location>
        <begin position="83"/>
        <end position="125"/>
    </location>
</feature>
<dbReference type="SMART" id="SM00449">
    <property type="entry name" value="SPRY"/>
    <property type="match status" value="1"/>
</dbReference>
<dbReference type="Pfam" id="PF00622">
    <property type="entry name" value="SPRY"/>
    <property type="match status" value="1"/>
</dbReference>
<evidence type="ECO:0000256" key="4">
    <source>
        <dbReference type="SAM" id="Coils"/>
    </source>
</evidence>
<dbReference type="InterPro" id="IPR003879">
    <property type="entry name" value="Butyrophylin_SPRY"/>
</dbReference>
<evidence type="ECO:0000256" key="3">
    <source>
        <dbReference type="PROSITE-ProRule" id="PRU00024"/>
    </source>
</evidence>
<accession>A0A3Q2GMW7</accession>
<dbReference type="InterPro" id="IPR043136">
    <property type="entry name" value="B30.2/SPRY_sf"/>
</dbReference>
<dbReference type="InterPro" id="IPR058030">
    <property type="entry name" value="TRIM8/14/16/25/29/45/65_CC"/>
</dbReference>
<evidence type="ECO:0008006" key="9">
    <source>
        <dbReference type="Google" id="ProtNLM"/>
    </source>
</evidence>
<dbReference type="PRINTS" id="PR01407">
    <property type="entry name" value="BUTYPHLNCDUF"/>
</dbReference>
<dbReference type="Pfam" id="PF00643">
    <property type="entry name" value="zf-B_box"/>
    <property type="match status" value="1"/>
</dbReference>
<protein>
    <recommendedName>
        <fullName evidence="9">B30.2/SPRY domain-containing protein</fullName>
    </recommendedName>
</protein>
<feature type="domain" description="B30.2/SPRY" evidence="6">
    <location>
        <begin position="172"/>
        <end position="369"/>
    </location>
</feature>
<evidence type="ECO:0000256" key="1">
    <source>
        <dbReference type="ARBA" id="ARBA00022771"/>
    </source>
</evidence>
<keyword evidence="2" id="KW-0862">Zinc</keyword>
<dbReference type="SMART" id="SM00589">
    <property type="entry name" value="PRY"/>
    <property type="match status" value="1"/>
</dbReference>
<reference evidence="7" key="1">
    <citation type="submission" date="2025-08" db="UniProtKB">
        <authorList>
            <consortium name="Ensembl"/>
        </authorList>
    </citation>
    <scope>IDENTIFICATION</scope>
</reference>
<dbReference type="PANTHER" id="PTHR24103">
    <property type="entry name" value="E3 UBIQUITIN-PROTEIN LIGASE TRIM"/>
    <property type="match status" value="1"/>
</dbReference>
<dbReference type="AlphaFoldDB" id="A0A3Q2GMW7"/>
<dbReference type="CDD" id="cd19769">
    <property type="entry name" value="Bbox2_TRIM16-like"/>
    <property type="match status" value="1"/>
</dbReference>
<evidence type="ECO:0000313" key="7">
    <source>
        <dbReference type="Ensembl" id="ENSCVAP00000029795.1"/>
    </source>
</evidence>
<dbReference type="InterPro" id="IPR003877">
    <property type="entry name" value="SPRY_dom"/>
</dbReference>
<dbReference type="OMA" id="KGYWIVI"/>
<dbReference type="PROSITE" id="PS50188">
    <property type="entry name" value="B302_SPRY"/>
    <property type="match status" value="1"/>
</dbReference>
<dbReference type="PROSITE" id="PS50119">
    <property type="entry name" value="ZF_BBOX"/>
    <property type="match status" value="1"/>
</dbReference>
<dbReference type="InterPro" id="IPR013320">
    <property type="entry name" value="ConA-like_dom_sf"/>
</dbReference>
<dbReference type="InterPro" id="IPR001870">
    <property type="entry name" value="B30.2/SPRY"/>
</dbReference>
<dbReference type="Pfam" id="PF13765">
    <property type="entry name" value="PRY"/>
    <property type="match status" value="1"/>
</dbReference>
<dbReference type="Ensembl" id="ENSCVAT00000023111.1">
    <property type="protein sequence ID" value="ENSCVAP00000029795.1"/>
    <property type="gene ID" value="ENSCVAG00000017856.1"/>
</dbReference>
<dbReference type="InterPro" id="IPR000315">
    <property type="entry name" value="Znf_B-box"/>
</dbReference>
<dbReference type="Gene3D" id="2.60.120.920">
    <property type="match status" value="1"/>
</dbReference>
<dbReference type="FunFam" id="2.60.120.920:FF:000004">
    <property type="entry name" value="Butyrophilin subfamily 1 member A1"/>
    <property type="match status" value="1"/>
</dbReference>
<dbReference type="SUPFAM" id="SSF57845">
    <property type="entry name" value="B-box zinc-binding domain"/>
    <property type="match status" value="1"/>
</dbReference>
<keyword evidence="1 3" id="KW-0479">Metal-binding</keyword>
<feature type="domain" description="B box-type" evidence="5">
    <location>
        <begin position="15"/>
        <end position="55"/>
    </location>
</feature>
<dbReference type="InterPro" id="IPR006574">
    <property type="entry name" value="PRY"/>
</dbReference>
<evidence type="ECO:0000259" key="5">
    <source>
        <dbReference type="PROSITE" id="PS50119"/>
    </source>
</evidence>
<evidence type="ECO:0000259" key="6">
    <source>
        <dbReference type="PROSITE" id="PS50188"/>
    </source>
</evidence>
<evidence type="ECO:0000256" key="2">
    <source>
        <dbReference type="ARBA" id="ARBA00022833"/>
    </source>
</evidence>
<keyword evidence="4" id="KW-0175">Coiled coil</keyword>
<dbReference type="CDD" id="cd13733">
    <property type="entry name" value="SPRY_PRY_C-I_1"/>
    <property type="match status" value="1"/>
</dbReference>
<keyword evidence="1 3" id="KW-0863">Zinc-finger</keyword>
<dbReference type="Proteomes" id="UP000265020">
    <property type="component" value="Unassembled WGS sequence"/>
</dbReference>
<dbReference type="GeneTree" id="ENSGT01040000240400"/>
<dbReference type="SUPFAM" id="SSF49899">
    <property type="entry name" value="Concanavalin A-like lectins/glucanases"/>
    <property type="match status" value="1"/>
</dbReference>